<accession>A0A9P8PM98</accession>
<reference evidence="2" key="2">
    <citation type="submission" date="2021-01" db="EMBL/GenBank/DDBJ databases">
        <authorList>
            <person name="Schikora-Tamarit M.A."/>
        </authorList>
    </citation>
    <scope>NUCLEOTIDE SEQUENCE</scope>
    <source>
        <strain evidence="2">CBS6341</strain>
    </source>
</reference>
<dbReference type="Proteomes" id="UP000769528">
    <property type="component" value="Unassembled WGS sequence"/>
</dbReference>
<reference evidence="2" key="1">
    <citation type="journal article" date="2021" name="Open Biol.">
        <title>Shared evolutionary footprints suggest mitochondrial oxidative damage underlies multiple complex I losses in fungi.</title>
        <authorList>
            <person name="Schikora-Tamarit M.A."/>
            <person name="Marcet-Houben M."/>
            <person name="Nosek J."/>
            <person name="Gabaldon T."/>
        </authorList>
    </citation>
    <scope>NUCLEOTIDE SEQUENCE</scope>
    <source>
        <strain evidence="2">CBS6341</strain>
    </source>
</reference>
<dbReference type="PANTHER" id="PTHR47534:SF3">
    <property type="entry name" value="ALCOHOL DEHYDROGENASE-LIKE C-TERMINAL DOMAIN-CONTAINING PROTEIN"/>
    <property type="match status" value="1"/>
</dbReference>
<evidence type="ECO:0000313" key="3">
    <source>
        <dbReference type="Proteomes" id="UP000769528"/>
    </source>
</evidence>
<organism evidence="2 3">
    <name type="scientific">Wickerhamomyces mucosus</name>
    <dbReference type="NCBI Taxonomy" id="1378264"/>
    <lineage>
        <taxon>Eukaryota</taxon>
        <taxon>Fungi</taxon>
        <taxon>Dikarya</taxon>
        <taxon>Ascomycota</taxon>
        <taxon>Saccharomycotina</taxon>
        <taxon>Saccharomycetes</taxon>
        <taxon>Phaffomycetales</taxon>
        <taxon>Wickerhamomycetaceae</taxon>
        <taxon>Wickerhamomyces</taxon>
    </lineage>
</organism>
<sequence length="289" mass="31661">MSQSPSNKDTADLKNLKALIIGGTGGLGRSVSRFLATSGAKVTVIGQTFRDEDLKNEISFVKCDLSSISESKRIAQTLDVSDTDLIIFTTGIFAARVKETTSEGLERDMAVSYLNRLSILKQIAPKLRSTKNSYGWVPRVFIFGYPGAGKLGAIDDLNQDKSYSFLTCHFNTVAGNEALVSVARERYSNVKFFGVNPGLVKTDIRKNLTGEGFFSRLFESAIGWFTPTPEQFAKGLVPTLISPELEDLNVIHLDAKGKPKAGSQGLTQDYARQYVEKSEELIKSKGIEI</sequence>
<evidence type="ECO:0008006" key="4">
    <source>
        <dbReference type="Google" id="ProtNLM"/>
    </source>
</evidence>
<dbReference type="EMBL" id="JAEUBF010000845">
    <property type="protein sequence ID" value="KAH3674657.1"/>
    <property type="molecule type" value="Genomic_DNA"/>
</dbReference>
<protein>
    <recommendedName>
        <fullName evidence="4">Oxidoreductase</fullName>
    </recommendedName>
</protein>
<dbReference type="InterPro" id="IPR036291">
    <property type="entry name" value="NAD(P)-bd_dom_sf"/>
</dbReference>
<dbReference type="SUPFAM" id="SSF51735">
    <property type="entry name" value="NAD(P)-binding Rossmann-fold domains"/>
    <property type="match status" value="1"/>
</dbReference>
<comment type="caution">
    <text evidence="2">The sequence shown here is derived from an EMBL/GenBank/DDBJ whole genome shotgun (WGS) entry which is preliminary data.</text>
</comment>
<dbReference type="AlphaFoldDB" id="A0A9P8PM98"/>
<dbReference type="GO" id="GO:0016491">
    <property type="term" value="F:oxidoreductase activity"/>
    <property type="evidence" value="ECO:0007669"/>
    <property type="project" value="UniProtKB-KW"/>
</dbReference>
<evidence type="ECO:0000256" key="1">
    <source>
        <dbReference type="ARBA" id="ARBA00023002"/>
    </source>
</evidence>
<dbReference type="PRINTS" id="PR00081">
    <property type="entry name" value="GDHRDH"/>
</dbReference>
<dbReference type="InterPro" id="IPR052228">
    <property type="entry name" value="Sec_Metab_Biosynth_Oxidored"/>
</dbReference>
<dbReference type="Pfam" id="PF00106">
    <property type="entry name" value="adh_short"/>
    <property type="match status" value="1"/>
</dbReference>
<dbReference type="InterPro" id="IPR002347">
    <property type="entry name" value="SDR_fam"/>
</dbReference>
<dbReference type="OrthoDB" id="2898509at2759"/>
<proteinExistence type="predicted"/>
<dbReference type="Gene3D" id="3.40.50.720">
    <property type="entry name" value="NAD(P)-binding Rossmann-like Domain"/>
    <property type="match status" value="1"/>
</dbReference>
<keyword evidence="1" id="KW-0560">Oxidoreductase</keyword>
<gene>
    <name evidence="2" type="ORF">WICMUC_003203</name>
</gene>
<name>A0A9P8PM98_9ASCO</name>
<dbReference type="PANTHER" id="PTHR47534">
    <property type="entry name" value="YALI0E05731P"/>
    <property type="match status" value="1"/>
</dbReference>
<keyword evidence="3" id="KW-1185">Reference proteome</keyword>
<evidence type="ECO:0000313" key="2">
    <source>
        <dbReference type="EMBL" id="KAH3674657.1"/>
    </source>
</evidence>